<proteinExistence type="predicted"/>
<dbReference type="Proteomes" id="UP000053660">
    <property type="component" value="Unassembled WGS sequence"/>
</dbReference>
<name>A0A0B1TMQ3_OESDE</name>
<organism evidence="1 2">
    <name type="scientific">Oesophagostomum dentatum</name>
    <name type="common">Nodular worm</name>
    <dbReference type="NCBI Taxonomy" id="61180"/>
    <lineage>
        <taxon>Eukaryota</taxon>
        <taxon>Metazoa</taxon>
        <taxon>Ecdysozoa</taxon>
        <taxon>Nematoda</taxon>
        <taxon>Chromadorea</taxon>
        <taxon>Rhabditida</taxon>
        <taxon>Rhabditina</taxon>
        <taxon>Rhabditomorpha</taxon>
        <taxon>Strongyloidea</taxon>
        <taxon>Strongylidae</taxon>
        <taxon>Oesophagostomum</taxon>
    </lineage>
</organism>
<evidence type="ECO:0000313" key="1">
    <source>
        <dbReference type="EMBL" id="KHJ98539.1"/>
    </source>
</evidence>
<accession>A0A0B1TMQ3</accession>
<dbReference type="EMBL" id="KN549300">
    <property type="protein sequence ID" value="KHJ98539.1"/>
    <property type="molecule type" value="Genomic_DNA"/>
</dbReference>
<dbReference type="AlphaFoldDB" id="A0A0B1TMQ3"/>
<dbReference type="OrthoDB" id="5829234at2759"/>
<reference evidence="1 2" key="1">
    <citation type="submission" date="2014-03" db="EMBL/GenBank/DDBJ databases">
        <title>Draft genome of the hookworm Oesophagostomum dentatum.</title>
        <authorList>
            <person name="Mitreva M."/>
        </authorList>
    </citation>
    <scope>NUCLEOTIDE SEQUENCE [LARGE SCALE GENOMIC DNA]</scope>
    <source>
        <strain evidence="1 2">OD-Hann</strain>
    </source>
</reference>
<dbReference type="Gene3D" id="3.30.70.270">
    <property type="match status" value="1"/>
</dbReference>
<evidence type="ECO:0008006" key="3">
    <source>
        <dbReference type="Google" id="ProtNLM"/>
    </source>
</evidence>
<dbReference type="InterPro" id="IPR043128">
    <property type="entry name" value="Rev_trsase/Diguanyl_cyclase"/>
</dbReference>
<dbReference type="Gene3D" id="3.10.10.10">
    <property type="entry name" value="HIV Type 1 Reverse Transcriptase, subunit A, domain 1"/>
    <property type="match status" value="2"/>
</dbReference>
<dbReference type="PANTHER" id="PTHR37984:SF5">
    <property type="entry name" value="PROTEIN NYNRIN-LIKE"/>
    <property type="match status" value="1"/>
</dbReference>
<gene>
    <name evidence="1" type="ORF">OESDEN_01476</name>
</gene>
<evidence type="ECO:0000313" key="2">
    <source>
        <dbReference type="Proteomes" id="UP000053660"/>
    </source>
</evidence>
<dbReference type="SUPFAM" id="SSF56672">
    <property type="entry name" value="DNA/RNA polymerases"/>
    <property type="match status" value="1"/>
</dbReference>
<protein>
    <recommendedName>
        <fullName evidence="3">Reverse transcriptase domain-containing protein</fullName>
    </recommendedName>
</protein>
<dbReference type="InterPro" id="IPR043502">
    <property type="entry name" value="DNA/RNA_pol_sf"/>
</dbReference>
<dbReference type="PANTHER" id="PTHR37984">
    <property type="entry name" value="PROTEIN CBG26694"/>
    <property type="match status" value="1"/>
</dbReference>
<keyword evidence="2" id="KW-1185">Reference proteome</keyword>
<dbReference type="InterPro" id="IPR050951">
    <property type="entry name" value="Retrovirus_Pol_polyprotein"/>
</dbReference>
<sequence length="247" mass="27104">MESKEVNAAYRGKPTNCHRRPAKVSISDGMRGSDSCVHHSAVKNAHPRLIVELRNMGPENRDGSPATLPLSTAAVRSARTEIVNGLRSLFAGVFSPGLGCCTKTKAEVYLKPGARPIYKQKRPVPSASQEAVNSSIDRLVSENVLEPVDHSSKAAPIVVVKKANGTFRLYLILSQGLMMLIFHQHPSRRGLYRYNRLTFRIQSAPGIFQQIMGAVINGSDGVAAYLDDIIVIGRTMDEHRRSLEAFL</sequence>